<organism evidence="8 9">
    <name type="scientific">Paramuricea clavata</name>
    <name type="common">Red gorgonian</name>
    <name type="synonym">Violescent sea-whip</name>
    <dbReference type="NCBI Taxonomy" id="317549"/>
    <lineage>
        <taxon>Eukaryota</taxon>
        <taxon>Metazoa</taxon>
        <taxon>Cnidaria</taxon>
        <taxon>Anthozoa</taxon>
        <taxon>Octocorallia</taxon>
        <taxon>Malacalcyonacea</taxon>
        <taxon>Plexauridae</taxon>
        <taxon>Paramuricea</taxon>
    </lineage>
</organism>
<proteinExistence type="predicted"/>
<dbReference type="PROSITE" id="PS50237">
    <property type="entry name" value="HECT"/>
    <property type="match status" value="1"/>
</dbReference>
<dbReference type="EMBL" id="CACRXK020002835">
    <property type="protein sequence ID" value="CAB3996277.1"/>
    <property type="molecule type" value="Genomic_DNA"/>
</dbReference>
<dbReference type="GO" id="GO:0006511">
    <property type="term" value="P:ubiquitin-dependent protein catabolic process"/>
    <property type="evidence" value="ECO:0007669"/>
    <property type="project" value="TreeGrafter"/>
</dbReference>
<evidence type="ECO:0000259" key="7">
    <source>
        <dbReference type="PROSITE" id="PS50237"/>
    </source>
</evidence>
<keyword evidence="9" id="KW-1185">Reference proteome</keyword>
<keyword evidence="5" id="KW-0833">Ubl conjugation pathway</keyword>
<dbReference type="OrthoDB" id="5984193at2759"/>
<dbReference type="SMART" id="SM00119">
    <property type="entry name" value="HECTc"/>
    <property type="match status" value="1"/>
</dbReference>
<protein>
    <recommendedName>
        <fullName evidence="3">HECT-type E3 ubiquitin transferase</fullName>
        <ecNumber evidence="3">2.3.2.26</ecNumber>
    </recommendedName>
</protein>
<keyword evidence="4" id="KW-0808">Transferase</keyword>
<dbReference type="EC" id="2.3.2.26" evidence="3"/>
<dbReference type="Proteomes" id="UP001152795">
    <property type="component" value="Unassembled WGS sequence"/>
</dbReference>
<dbReference type="InterPro" id="IPR000569">
    <property type="entry name" value="HECT_dom"/>
</dbReference>
<comment type="pathway">
    <text evidence="2">Protein modification; protein ubiquitination.</text>
</comment>
<feature type="compositionally biased region" description="Polar residues" evidence="6">
    <location>
        <begin position="67"/>
        <end position="79"/>
    </location>
</feature>
<dbReference type="Gene3D" id="3.90.1750.10">
    <property type="entry name" value="Hect, E3 ligase catalytic domains"/>
    <property type="match status" value="1"/>
</dbReference>
<evidence type="ECO:0000256" key="3">
    <source>
        <dbReference type="ARBA" id="ARBA00012485"/>
    </source>
</evidence>
<name>A0A7D9HY92_PARCT</name>
<dbReference type="GO" id="GO:0000209">
    <property type="term" value="P:protein polyubiquitination"/>
    <property type="evidence" value="ECO:0007669"/>
    <property type="project" value="TreeGrafter"/>
</dbReference>
<dbReference type="PANTHER" id="PTHR11254">
    <property type="entry name" value="HECT DOMAIN UBIQUITIN-PROTEIN LIGASE"/>
    <property type="match status" value="1"/>
</dbReference>
<reference evidence="8" key="1">
    <citation type="submission" date="2020-04" db="EMBL/GenBank/DDBJ databases">
        <authorList>
            <person name="Alioto T."/>
            <person name="Alioto T."/>
            <person name="Gomez Garrido J."/>
        </authorList>
    </citation>
    <scope>NUCLEOTIDE SEQUENCE</scope>
    <source>
        <strain evidence="8">A484AB</strain>
    </source>
</reference>
<dbReference type="PANTHER" id="PTHR11254:SF67">
    <property type="entry name" value="E3 UBIQUITIN-PROTEIN LIGASE HUWE1"/>
    <property type="match status" value="1"/>
</dbReference>
<feature type="region of interest" description="Disordered" evidence="6">
    <location>
        <begin position="58"/>
        <end position="79"/>
    </location>
</feature>
<evidence type="ECO:0000313" key="8">
    <source>
        <dbReference type="EMBL" id="CAB3996277.1"/>
    </source>
</evidence>
<dbReference type="GO" id="GO:0016874">
    <property type="term" value="F:ligase activity"/>
    <property type="evidence" value="ECO:0007669"/>
    <property type="project" value="UniProtKB-KW"/>
</dbReference>
<gene>
    <name evidence="8" type="ORF">PACLA_8A019251</name>
</gene>
<comment type="catalytic activity">
    <reaction evidence="1">
        <text>S-ubiquitinyl-[E2 ubiquitin-conjugating enzyme]-L-cysteine + [acceptor protein]-L-lysine = [E2 ubiquitin-conjugating enzyme]-L-cysteine + N(6)-ubiquitinyl-[acceptor protein]-L-lysine.</text>
        <dbReference type="EC" id="2.3.2.26"/>
    </reaction>
</comment>
<dbReference type="Gene3D" id="3.30.2410.10">
    <property type="entry name" value="Hect, E3 ligase catalytic domain"/>
    <property type="match status" value="1"/>
</dbReference>
<feature type="domain" description="HECT" evidence="7">
    <location>
        <begin position="168"/>
        <end position="500"/>
    </location>
</feature>
<keyword evidence="8" id="KW-0436">Ligase</keyword>
<dbReference type="AlphaFoldDB" id="A0A7D9HY92"/>
<evidence type="ECO:0000256" key="1">
    <source>
        <dbReference type="ARBA" id="ARBA00000885"/>
    </source>
</evidence>
<dbReference type="GO" id="GO:0005737">
    <property type="term" value="C:cytoplasm"/>
    <property type="evidence" value="ECO:0007669"/>
    <property type="project" value="TreeGrafter"/>
</dbReference>
<comment type="caution">
    <text evidence="8">The sequence shown here is derived from an EMBL/GenBank/DDBJ whole genome shotgun (WGS) entry which is preliminary data.</text>
</comment>
<accession>A0A7D9HY92</accession>
<dbReference type="InterPro" id="IPR035983">
    <property type="entry name" value="Hect_E3_ubiquitin_ligase"/>
</dbReference>
<dbReference type="SUPFAM" id="SSF56204">
    <property type="entry name" value="Hect, E3 ligase catalytic domain"/>
    <property type="match status" value="1"/>
</dbReference>
<evidence type="ECO:0000256" key="2">
    <source>
        <dbReference type="ARBA" id="ARBA00004906"/>
    </source>
</evidence>
<evidence type="ECO:0000256" key="4">
    <source>
        <dbReference type="ARBA" id="ARBA00022679"/>
    </source>
</evidence>
<evidence type="ECO:0000313" key="9">
    <source>
        <dbReference type="Proteomes" id="UP001152795"/>
    </source>
</evidence>
<dbReference type="InterPro" id="IPR050409">
    <property type="entry name" value="E3_ubiq-protein_ligase"/>
</dbReference>
<evidence type="ECO:0000256" key="6">
    <source>
        <dbReference type="SAM" id="MobiDB-lite"/>
    </source>
</evidence>
<sequence>MADGPLHGAKKLCIPRTSTLFKWDAKEVVSVCVRDTLYIASEQCSLSMAQPRIDTFLEESSTERQNEGTSEMGTTPSITRMQAVDDVGVDVVQEISCYESLVIEDDFEISDDEGELPIVLTQPSDRHVSLASILSGIRSNEVDENAFSFINVRRSQLWVDLCRRITKGKFNPKAMVSIKFADYHGSSEGAVDMGGPRREYFRLVIRAVNLEWGIFCGPEDNRIIFPNATARSKDFYKLVGRIIAWSLFHGGPGGNFLSKSLYNAIAYNGTSKIAHLEDISDKDLREKISSIKNAGTIDELNAGLKQPYIEKILDAQGALPSASSVSEKHRICDLLVRHILIDSVQFLINDMREGLETLGVLQAIQRNPEKFRELFIKEYLPKLDAEIVDLLFVPKLAEEGSNKRAAQEQAIVYWRDYLQDCMDGDSKASLNKVLIFSTGASVPPPMGYGNTPSLEFVEGELPKSNTCAPVLYLPLGHQEYDHFKEKMDFGILNSPCFGYA</sequence>
<dbReference type="Pfam" id="PF00632">
    <property type="entry name" value="HECT"/>
    <property type="match status" value="1"/>
</dbReference>
<evidence type="ECO:0000256" key="5">
    <source>
        <dbReference type="ARBA" id="ARBA00022786"/>
    </source>
</evidence>
<dbReference type="GO" id="GO:0061630">
    <property type="term" value="F:ubiquitin protein ligase activity"/>
    <property type="evidence" value="ECO:0007669"/>
    <property type="project" value="UniProtKB-EC"/>
</dbReference>